<name>W7JEQ1_9PSEU</name>
<reference evidence="2 3" key="1">
    <citation type="journal article" date="2014" name="Genome Announc.">
        <title>Draft Genome Sequence of the Antitrypanosomally Active Sponge-Associated Bacterium Actinokineospora sp. Strain EG49.</title>
        <authorList>
            <person name="Harjes J."/>
            <person name="Ryu T."/>
            <person name="Abdelmohsen U.R."/>
            <person name="Moitinho-Silva L."/>
            <person name="Horn H."/>
            <person name="Ravasi T."/>
            <person name="Hentschel U."/>
        </authorList>
    </citation>
    <scope>NUCLEOTIDE SEQUENCE [LARGE SCALE GENOMIC DNA]</scope>
    <source>
        <strain evidence="2 3">EG49</strain>
    </source>
</reference>
<protein>
    <recommendedName>
        <fullName evidence="4">TIGR02678 family protein</fullName>
    </recommendedName>
</protein>
<evidence type="ECO:0000313" key="2">
    <source>
        <dbReference type="EMBL" id="EWC64454.1"/>
    </source>
</evidence>
<evidence type="ECO:0008006" key="4">
    <source>
        <dbReference type="Google" id="ProtNLM"/>
    </source>
</evidence>
<comment type="caution">
    <text evidence="2">The sequence shown here is derived from an EMBL/GenBank/DDBJ whole genome shotgun (WGS) entry which is preliminary data.</text>
</comment>
<dbReference type="AlphaFoldDB" id="W7JEQ1"/>
<dbReference type="InterPro" id="IPR013494">
    <property type="entry name" value="CHP02678"/>
</dbReference>
<dbReference type="RefSeq" id="WP_052020299.1">
    <property type="nucleotide sequence ID" value="NZ_AYXG01000004.1"/>
</dbReference>
<dbReference type="PATRIC" id="fig|909613.9.peg.63"/>
<dbReference type="OrthoDB" id="141582at2"/>
<gene>
    <name evidence="2" type="ORF">UO65_0061</name>
</gene>
<dbReference type="eggNOG" id="ENOG5030UGK">
    <property type="taxonomic scope" value="Bacteria"/>
</dbReference>
<organism evidence="2 3">
    <name type="scientific">Actinokineospora spheciospongiae</name>
    <dbReference type="NCBI Taxonomy" id="909613"/>
    <lineage>
        <taxon>Bacteria</taxon>
        <taxon>Bacillati</taxon>
        <taxon>Actinomycetota</taxon>
        <taxon>Actinomycetes</taxon>
        <taxon>Pseudonocardiales</taxon>
        <taxon>Pseudonocardiaceae</taxon>
        <taxon>Actinokineospora</taxon>
    </lineage>
</organism>
<evidence type="ECO:0000256" key="1">
    <source>
        <dbReference type="SAM" id="MobiDB-lite"/>
    </source>
</evidence>
<dbReference type="Proteomes" id="UP000019277">
    <property type="component" value="Unassembled WGS sequence"/>
</dbReference>
<proteinExistence type="predicted"/>
<feature type="region of interest" description="Disordered" evidence="1">
    <location>
        <begin position="221"/>
        <end position="255"/>
    </location>
</feature>
<feature type="region of interest" description="Disordered" evidence="1">
    <location>
        <begin position="433"/>
        <end position="475"/>
    </location>
</feature>
<dbReference type="STRING" id="909613.UO65_0061"/>
<dbReference type="Pfam" id="PF09661">
    <property type="entry name" value="DUF2398"/>
    <property type="match status" value="1"/>
</dbReference>
<dbReference type="EMBL" id="AYXG01000004">
    <property type="protein sequence ID" value="EWC64454.1"/>
    <property type="molecule type" value="Genomic_DNA"/>
</dbReference>
<feature type="compositionally biased region" description="Acidic residues" evidence="1">
    <location>
        <begin position="230"/>
        <end position="247"/>
    </location>
</feature>
<accession>W7JEQ1</accession>
<evidence type="ECO:0000313" key="3">
    <source>
        <dbReference type="Proteomes" id="UP000019277"/>
    </source>
</evidence>
<keyword evidence="3" id="KW-1185">Reference proteome</keyword>
<sequence>MRQDTLLPPDLADCARQLAARGRLLAERDPELYRTAVLGQEQLGKFFATELGWRVDVVEHADMVRLHKRRQDVPGTRGPRLRRESRDRPLAPRLVLIVVALVCEQLWRRPRITVNDLMQAVSQVCAADSADGLLPRFRIVPDEEVGKREARENRQSIVDALRLLDADGTIVFEGDLDHAVDEDGADGVVAASRDRLSARFSSLSPSLLKLSQLPPDRHVEALASDRVPDDADVDDGGAEDGGEEDWDTAAPGEHNARTATTVRRHRAVRRLVDDPGTDPVADDYLQSSTGRNRALNVLHALGLVGTVRRDWWQVGDPTGLGSTMDFPHGRRMERQAALALLRHLGTRPMLDGGEAPVTSAEIESLFERIRERLPRWAAAYDRQQAALARAAASELVDAGFLVDVAEPPDQATATPEPHWRPTPAARMWQVKVTEPDTSDSHHRSGGHHTSGGHQTSDGTVPKRPVVPDDSEGGLW</sequence>